<dbReference type="Proteomes" id="UP000631421">
    <property type="component" value="Unassembled WGS sequence"/>
</dbReference>
<dbReference type="SUPFAM" id="SSF55729">
    <property type="entry name" value="Acyl-CoA N-acyltransferases (Nat)"/>
    <property type="match status" value="1"/>
</dbReference>
<dbReference type="GO" id="GO:0016747">
    <property type="term" value="F:acyltransferase activity, transferring groups other than amino-acyl groups"/>
    <property type="evidence" value="ECO:0007669"/>
    <property type="project" value="InterPro"/>
</dbReference>
<keyword evidence="3" id="KW-1185">Reference proteome</keyword>
<dbReference type="Pfam" id="PF00583">
    <property type="entry name" value="Acetyltransf_1"/>
    <property type="match status" value="1"/>
</dbReference>
<dbReference type="CDD" id="cd04301">
    <property type="entry name" value="NAT_SF"/>
    <property type="match status" value="1"/>
</dbReference>
<name>A0A926USK1_9CYAN</name>
<evidence type="ECO:0000313" key="2">
    <source>
        <dbReference type="EMBL" id="MBD2149532.1"/>
    </source>
</evidence>
<dbReference type="PROSITE" id="PS51186">
    <property type="entry name" value="GNAT"/>
    <property type="match status" value="1"/>
</dbReference>
<reference evidence="2" key="1">
    <citation type="journal article" date="2015" name="ISME J.">
        <title>Draft Genome Sequence of Streptomyces incarnatus NRRL8089, which Produces the Nucleoside Antibiotic Sinefungin.</title>
        <authorList>
            <person name="Oshima K."/>
            <person name="Hattori M."/>
            <person name="Shimizu H."/>
            <person name="Fukuda K."/>
            <person name="Nemoto M."/>
            <person name="Inagaki K."/>
            <person name="Tamura T."/>
        </authorList>
    </citation>
    <scope>NUCLEOTIDE SEQUENCE</scope>
    <source>
        <strain evidence="2">FACHB-1277</strain>
    </source>
</reference>
<comment type="caution">
    <text evidence="2">The sequence shown here is derived from an EMBL/GenBank/DDBJ whole genome shotgun (WGS) entry which is preliminary data.</text>
</comment>
<evidence type="ECO:0000313" key="3">
    <source>
        <dbReference type="Proteomes" id="UP000631421"/>
    </source>
</evidence>
<protein>
    <submittedName>
        <fullName evidence="2">GNAT family N-acetyltransferase</fullName>
    </submittedName>
</protein>
<organism evidence="2 3">
    <name type="scientific">Pseudanabaena cinerea FACHB-1277</name>
    <dbReference type="NCBI Taxonomy" id="2949581"/>
    <lineage>
        <taxon>Bacteria</taxon>
        <taxon>Bacillati</taxon>
        <taxon>Cyanobacteriota</taxon>
        <taxon>Cyanophyceae</taxon>
        <taxon>Pseudanabaenales</taxon>
        <taxon>Pseudanabaenaceae</taxon>
        <taxon>Pseudanabaena</taxon>
        <taxon>Pseudanabaena cinerea</taxon>
    </lineage>
</organism>
<dbReference type="Gene3D" id="3.40.630.30">
    <property type="match status" value="1"/>
</dbReference>
<proteinExistence type="predicted"/>
<dbReference type="InterPro" id="IPR016181">
    <property type="entry name" value="Acyl_CoA_acyltransferase"/>
</dbReference>
<dbReference type="InterPro" id="IPR000182">
    <property type="entry name" value="GNAT_dom"/>
</dbReference>
<dbReference type="PANTHER" id="PTHR42791:SF1">
    <property type="entry name" value="N-ACETYLTRANSFERASE DOMAIN-CONTAINING PROTEIN"/>
    <property type="match status" value="1"/>
</dbReference>
<accession>A0A926USK1</accession>
<evidence type="ECO:0000259" key="1">
    <source>
        <dbReference type="PROSITE" id="PS51186"/>
    </source>
</evidence>
<feature type="domain" description="N-acetyltransferase" evidence="1">
    <location>
        <begin position="141"/>
        <end position="225"/>
    </location>
</feature>
<sequence length="227" mass="25384">MNIDHDTMVISKEEPQIISLPESQISNATKMMADTFFGDPLSCYLIPNERDRLGILEKAWSKTINHNFPLGHVYCGYQGNDDISDSVGNSPILGIAAWLPPNAKSASLLGSLPLILEIFLKNGFLSTKRVLNTLTKTEAYRLHDCPTPHWYLEGLGVSPKAQGQGIGGLLLQPVLQQADRQGEICYLFTSTDRAVKFYQRHGFVVREELRVLNDAPPLWMMMRSPQV</sequence>
<dbReference type="EMBL" id="JACJPY010000010">
    <property type="protein sequence ID" value="MBD2149532.1"/>
    <property type="molecule type" value="Genomic_DNA"/>
</dbReference>
<dbReference type="RefSeq" id="WP_190349906.1">
    <property type="nucleotide sequence ID" value="NZ_JACJPY010000010.1"/>
</dbReference>
<reference evidence="2" key="2">
    <citation type="submission" date="2020-08" db="EMBL/GenBank/DDBJ databases">
        <authorList>
            <person name="Chen M."/>
            <person name="Teng W."/>
            <person name="Zhao L."/>
            <person name="Hu C."/>
            <person name="Zhou Y."/>
            <person name="Han B."/>
            <person name="Song L."/>
            <person name="Shu W."/>
        </authorList>
    </citation>
    <scope>NUCLEOTIDE SEQUENCE</scope>
    <source>
        <strain evidence="2">FACHB-1277</strain>
    </source>
</reference>
<gene>
    <name evidence="2" type="ORF">H6F44_05245</name>
</gene>
<dbReference type="PANTHER" id="PTHR42791">
    <property type="entry name" value="GNAT FAMILY ACETYLTRANSFERASE"/>
    <property type="match status" value="1"/>
</dbReference>
<dbReference type="AlphaFoldDB" id="A0A926USK1"/>
<dbReference type="InterPro" id="IPR052523">
    <property type="entry name" value="Trichothecene_AcTrans"/>
</dbReference>